<sequence length="221" mass="23827">MTTERSSSGASMVPPESGVYSMRTTAKDPGVHKSALSKLKNTLGNLGMQKRYRSDTDITSLVYSRHEKLSGADDKSQTDHSCPRSRPSFSPSQKWDLREEIKKHASSHGSLGPAQNCTSKAIRSAPPKKEKSISHVGSCSTPSRSGGIVDSPRQSFEKREYLEATNVQGLKLAMDLELLCLKSKQDSVKAKLGTAAAQIRTSVGLCMGGVQILGHLQNGLL</sequence>
<keyword evidence="3" id="KW-1185">Reference proteome</keyword>
<proteinExistence type="predicted"/>
<dbReference type="Proteomes" id="UP000077202">
    <property type="component" value="Unassembled WGS sequence"/>
</dbReference>
<protein>
    <submittedName>
        <fullName evidence="2">Uncharacterized protein</fullName>
    </submittedName>
</protein>
<accession>A0A176WDQ4</accession>
<dbReference type="AlphaFoldDB" id="A0A176WDQ4"/>
<feature type="compositionally biased region" description="Polar residues" evidence="1">
    <location>
        <begin position="1"/>
        <end position="10"/>
    </location>
</feature>
<feature type="region of interest" description="Disordered" evidence="1">
    <location>
        <begin position="1"/>
        <end position="32"/>
    </location>
</feature>
<feature type="region of interest" description="Disordered" evidence="1">
    <location>
        <begin position="66"/>
        <end position="151"/>
    </location>
</feature>
<gene>
    <name evidence="2" type="ORF">AXG93_1502s1460</name>
</gene>
<evidence type="ECO:0000256" key="1">
    <source>
        <dbReference type="SAM" id="MobiDB-lite"/>
    </source>
</evidence>
<organism evidence="2 3">
    <name type="scientific">Marchantia polymorpha subsp. ruderalis</name>
    <dbReference type="NCBI Taxonomy" id="1480154"/>
    <lineage>
        <taxon>Eukaryota</taxon>
        <taxon>Viridiplantae</taxon>
        <taxon>Streptophyta</taxon>
        <taxon>Embryophyta</taxon>
        <taxon>Marchantiophyta</taxon>
        <taxon>Marchantiopsida</taxon>
        <taxon>Marchantiidae</taxon>
        <taxon>Marchantiales</taxon>
        <taxon>Marchantiaceae</taxon>
        <taxon>Marchantia</taxon>
    </lineage>
</organism>
<name>A0A176WDQ4_MARPO</name>
<evidence type="ECO:0000313" key="3">
    <source>
        <dbReference type="Proteomes" id="UP000077202"/>
    </source>
</evidence>
<feature type="compositionally biased region" description="Polar residues" evidence="1">
    <location>
        <begin position="107"/>
        <end position="121"/>
    </location>
</feature>
<reference evidence="2" key="1">
    <citation type="submission" date="2016-03" db="EMBL/GenBank/DDBJ databases">
        <title>Mechanisms controlling the formation of the plant cell surface in tip-growing cells are functionally conserved among land plants.</title>
        <authorList>
            <person name="Honkanen S."/>
            <person name="Jones V.A."/>
            <person name="Morieri G."/>
            <person name="Champion C."/>
            <person name="Hetherington A.J."/>
            <person name="Kelly S."/>
            <person name="Saint-Marcoux D."/>
            <person name="Proust H."/>
            <person name="Prescott H."/>
            <person name="Dolan L."/>
        </authorList>
    </citation>
    <scope>NUCLEOTIDE SEQUENCE [LARGE SCALE GENOMIC DNA]</scope>
    <source>
        <tissue evidence="2">Whole gametophyte</tissue>
    </source>
</reference>
<feature type="compositionally biased region" description="Basic and acidic residues" evidence="1">
    <location>
        <begin position="66"/>
        <end position="82"/>
    </location>
</feature>
<comment type="caution">
    <text evidence="2">The sequence shown here is derived from an EMBL/GenBank/DDBJ whole genome shotgun (WGS) entry which is preliminary data.</text>
</comment>
<feature type="compositionally biased region" description="Polar residues" evidence="1">
    <location>
        <begin position="135"/>
        <end position="144"/>
    </location>
</feature>
<dbReference type="EMBL" id="LVLJ01001188">
    <property type="protein sequence ID" value="OAE31044.1"/>
    <property type="molecule type" value="Genomic_DNA"/>
</dbReference>
<evidence type="ECO:0000313" key="2">
    <source>
        <dbReference type="EMBL" id="OAE31044.1"/>
    </source>
</evidence>